<name>A0A9D1EAY1_9FIRM</name>
<dbReference type="InterPro" id="IPR036414">
    <property type="entry name" value="YaeB_N_sf"/>
</dbReference>
<evidence type="ECO:0000259" key="3">
    <source>
        <dbReference type="PROSITE" id="PS51668"/>
    </source>
</evidence>
<proteinExistence type="inferred from homology"/>
<evidence type="ECO:0000313" key="5">
    <source>
        <dbReference type="Proteomes" id="UP000823912"/>
    </source>
</evidence>
<dbReference type="InterPro" id="IPR023368">
    <property type="entry name" value="UPF0066_cons_site"/>
</dbReference>
<dbReference type="PANTHER" id="PTHR12818:SF0">
    <property type="entry name" value="TRNA (ADENINE(37)-N6)-METHYLTRANSFERASE"/>
    <property type="match status" value="1"/>
</dbReference>
<dbReference type="AlphaFoldDB" id="A0A9D1EAY1"/>
<comment type="caution">
    <text evidence="4">The sequence shown here is derived from an EMBL/GenBank/DDBJ whole genome shotgun (WGS) entry which is preliminary data.</text>
</comment>
<reference evidence="4" key="2">
    <citation type="journal article" date="2021" name="PeerJ">
        <title>Extensive microbial diversity within the chicken gut microbiome revealed by metagenomics and culture.</title>
        <authorList>
            <person name="Gilroy R."/>
            <person name="Ravi A."/>
            <person name="Getino M."/>
            <person name="Pursley I."/>
            <person name="Horton D.L."/>
            <person name="Alikhan N.F."/>
            <person name="Baker D."/>
            <person name="Gharbi K."/>
            <person name="Hall N."/>
            <person name="Watson M."/>
            <person name="Adriaenssens E.M."/>
            <person name="Foster-Nyarko E."/>
            <person name="Jarju S."/>
            <person name="Secka A."/>
            <person name="Antonio M."/>
            <person name="Oren A."/>
            <person name="Chaudhuri R.R."/>
            <person name="La Ragione R."/>
            <person name="Hildebrand F."/>
            <person name="Pallen M.J."/>
        </authorList>
    </citation>
    <scope>NUCLEOTIDE SEQUENCE</scope>
    <source>
        <strain evidence="4">ChiSjej5B23-6657</strain>
    </source>
</reference>
<dbReference type="PANTHER" id="PTHR12818">
    <property type="entry name" value="TRNA (ADENINE(37)-N6)-METHYLTRANSFERASE"/>
    <property type="match status" value="1"/>
</dbReference>
<dbReference type="NCBIfam" id="TIGR00104">
    <property type="entry name" value="tRNA_TsaA"/>
    <property type="match status" value="1"/>
</dbReference>
<dbReference type="PROSITE" id="PS01318">
    <property type="entry name" value="TSAA_1"/>
    <property type="match status" value="1"/>
</dbReference>
<dbReference type="Proteomes" id="UP000823912">
    <property type="component" value="Unassembled WGS sequence"/>
</dbReference>
<accession>A0A9D1EAY1</accession>
<comment type="similarity">
    <text evidence="2">Belongs to the tRNA methyltransferase O family.</text>
</comment>
<organism evidence="4 5">
    <name type="scientific">Candidatus Pullilachnospira gallistercoris</name>
    <dbReference type="NCBI Taxonomy" id="2840911"/>
    <lineage>
        <taxon>Bacteria</taxon>
        <taxon>Bacillati</taxon>
        <taxon>Bacillota</taxon>
        <taxon>Clostridia</taxon>
        <taxon>Lachnospirales</taxon>
        <taxon>Lachnospiraceae</taxon>
        <taxon>Lachnospiraceae incertae sedis</taxon>
        <taxon>Candidatus Pullilachnospira</taxon>
    </lineage>
</organism>
<evidence type="ECO:0000313" key="4">
    <source>
        <dbReference type="EMBL" id="HIR71453.1"/>
    </source>
</evidence>
<dbReference type="Pfam" id="PF01980">
    <property type="entry name" value="TrmO_N"/>
    <property type="match status" value="1"/>
</dbReference>
<dbReference type="SUPFAM" id="SSF118196">
    <property type="entry name" value="YaeB-like"/>
    <property type="match status" value="1"/>
</dbReference>
<dbReference type="Gene3D" id="2.40.30.70">
    <property type="entry name" value="YaeB-like"/>
    <property type="match status" value="1"/>
</dbReference>
<reference evidence="4" key="1">
    <citation type="submission" date="2020-10" db="EMBL/GenBank/DDBJ databases">
        <authorList>
            <person name="Gilroy R."/>
        </authorList>
    </citation>
    <scope>NUCLEOTIDE SEQUENCE</scope>
    <source>
        <strain evidence="4">ChiSjej5B23-6657</strain>
    </source>
</reference>
<dbReference type="Gene3D" id="3.30.2310.10">
    <property type="entry name" value="YaeB-like"/>
    <property type="match status" value="1"/>
</dbReference>
<dbReference type="InterPro" id="IPR041369">
    <property type="entry name" value="TrmO_C"/>
</dbReference>
<dbReference type="PROSITE" id="PS51668">
    <property type="entry name" value="TSAA_2"/>
    <property type="match status" value="1"/>
</dbReference>
<dbReference type="CDD" id="cd09281">
    <property type="entry name" value="UPF0066"/>
    <property type="match status" value="1"/>
</dbReference>
<dbReference type="EMBL" id="DVHM01000151">
    <property type="protein sequence ID" value="HIR71453.1"/>
    <property type="molecule type" value="Genomic_DNA"/>
</dbReference>
<dbReference type="Pfam" id="PF18389">
    <property type="entry name" value="TrmO_C"/>
    <property type="match status" value="1"/>
</dbReference>
<dbReference type="InterPro" id="IPR036413">
    <property type="entry name" value="YaeB-like_sf"/>
</dbReference>
<gene>
    <name evidence="4" type="primary">tsaA</name>
    <name evidence="4" type="ORF">IAA55_09240</name>
</gene>
<dbReference type="InterPro" id="IPR040372">
    <property type="entry name" value="YaeB-like"/>
</dbReference>
<keyword evidence="1" id="KW-0949">S-adenosyl-L-methionine</keyword>
<protein>
    <submittedName>
        <fullName evidence="4">tRNA (N6-threonylcarbamoyladenosine(37)-N6)-methyltransferase TrmO</fullName>
    </submittedName>
</protein>
<dbReference type="InterPro" id="IPR023370">
    <property type="entry name" value="TrmO-like_N"/>
</dbReference>
<feature type="domain" description="TsaA-like" evidence="3">
    <location>
        <begin position="5"/>
        <end position="147"/>
    </location>
</feature>
<evidence type="ECO:0000256" key="2">
    <source>
        <dbReference type="ARBA" id="ARBA00033753"/>
    </source>
</evidence>
<sequence>MGTELQIIAHIESGFTQKFGIPRQSGLVADTTARIVFEPPFRNPAALRGIEGFDYLWLLWGFSENGVHGFSATVKPPRLGGRTRMGVFATRSPYRPNDIGLSSVRLERVEWETESGPVLWVKGADLLDGTPIYDIKPYLPTSDAHPDARAGFAEDTEKTGGAELIFPKELLEIIPEPLRGVIKDLLRQDPRPGYDADKKREYRMSYGGYDVTFLAEGACLTVTDVRRMV</sequence>
<evidence type="ECO:0000256" key="1">
    <source>
        <dbReference type="ARBA" id="ARBA00022691"/>
    </source>
</evidence>